<dbReference type="InterPro" id="IPR039859">
    <property type="entry name" value="PFA4/ZDH16/20/ERF2-like"/>
</dbReference>
<dbReference type="InterPro" id="IPR001594">
    <property type="entry name" value="Palmitoyltrfase_DHHC"/>
</dbReference>
<evidence type="ECO:0000256" key="1">
    <source>
        <dbReference type="ARBA" id="ARBA00004141"/>
    </source>
</evidence>
<feature type="domain" description="Palmitoyltransferase DHHC" evidence="8">
    <location>
        <begin position="128"/>
        <end position="255"/>
    </location>
</feature>
<dbReference type="GO" id="GO:0019706">
    <property type="term" value="F:protein-cysteine S-palmitoyltransferase activity"/>
    <property type="evidence" value="ECO:0007669"/>
    <property type="project" value="UniProtKB-EC"/>
</dbReference>
<evidence type="ECO:0000259" key="8">
    <source>
        <dbReference type="Pfam" id="PF01529"/>
    </source>
</evidence>
<dbReference type="GO" id="GO:1903546">
    <property type="term" value="P:protein localization to photoreceptor outer segment"/>
    <property type="evidence" value="ECO:0007669"/>
    <property type="project" value="Ensembl"/>
</dbReference>
<dbReference type="RefSeq" id="XP_030095928.1">
    <property type="nucleotide sequence ID" value="XM_030240068.2"/>
</dbReference>
<dbReference type="GO" id="GO:0008277">
    <property type="term" value="P:regulation of G protein-coupled receptor signaling pathway"/>
    <property type="evidence" value="ECO:0007669"/>
    <property type="project" value="Ensembl"/>
</dbReference>
<evidence type="ECO:0000256" key="7">
    <source>
        <dbReference type="RuleBase" id="RU079119"/>
    </source>
</evidence>
<reference evidence="9" key="1">
    <citation type="submission" date="2025-05" db="UniProtKB">
        <authorList>
            <consortium name="Ensembl"/>
        </authorList>
    </citation>
    <scope>IDENTIFICATION</scope>
</reference>
<dbReference type="OMA" id="HILMCLA"/>
<organism evidence="9 10">
    <name type="scientific">Serinus canaria</name>
    <name type="common">Island canary</name>
    <name type="synonym">Fringilla canaria</name>
    <dbReference type="NCBI Taxonomy" id="9135"/>
    <lineage>
        <taxon>Eukaryota</taxon>
        <taxon>Metazoa</taxon>
        <taxon>Chordata</taxon>
        <taxon>Craniata</taxon>
        <taxon>Vertebrata</taxon>
        <taxon>Euteleostomi</taxon>
        <taxon>Archelosauria</taxon>
        <taxon>Archosauria</taxon>
        <taxon>Dinosauria</taxon>
        <taxon>Saurischia</taxon>
        <taxon>Theropoda</taxon>
        <taxon>Coelurosauria</taxon>
        <taxon>Aves</taxon>
        <taxon>Neognathae</taxon>
        <taxon>Neoaves</taxon>
        <taxon>Telluraves</taxon>
        <taxon>Australaves</taxon>
        <taxon>Passeriformes</taxon>
        <taxon>Passeroidea</taxon>
        <taxon>Fringillidae</taxon>
        <taxon>Carduelinae</taxon>
        <taxon>Serinus</taxon>
    </lineage>
</organism>
<dbReference type="CTD" id="51304"/>
<feature type="transmembrane region" description="Helical" evidence="7">
    <location>
        <begin position="43"/>
        <end position="67"/>
    </location>
</feature>
<dbReference type="GeneID" id="103812999"/>
<feature type="transmembrane region" description="Helical" evidence="7">
    <location>
        <begin position="171"/>
        <end position="194"/>
    </location>
</feature>
<dbReference type="GO" id="GO:0034165">
    <property type="term" value="P:positive regulation of toll-like receptor 9 signaling pathway"/>
    <property type="evidence" value="ECO:0007669"/>
    <property type="project" value="Ensembl"/>
</dbReference>
<accession>A0A8C9U118</accession>
<dbReference type="GO" id="GO:0006605">
    <property type="term" value="P:protein targeting"/>
    <property type="evidence" value="ECO:0007669"/>
    <property type="project" value="Ensembl"/>
</dbReference>
<dbReference type="KEGG" id="scan:103812999"/>
<dbReference type="RefSeq" id="XP_018765250.1">
    <property type="nucleotide sequence ID" value="XM_018909705.3"/>
</dbReference>
<dbReference type="RefSeq" id="XP_009084457.1">
    <property type="nucleotide sequence ID" value="XM_009086209.4"/>
</dbReference>
<proteinExistence type="inferred from homology"/>
<evidence type="ECO:0000256" key="5">
    <source>
        <dbReference type="ARBA" id="ARBA00023136"/>
    </source>
</evidence>
<dbReference type="RefSeq" id="XP_030095834.1">
    <property type="nucleotide sequence ID" value="XM_030239974.2"/>
</dbReference>
<keyword evidence="2 7" id="KW-0808">Transferase</keyword>
<protein>
    <recommendedName>
        <fullName evidence="7">Palmitoyltransferase</fullName>
        <ecNumber evidence="7">2.3.1.225</ecNumber>
    </recommendedName>
</protein>
<dbReference type="GO" id="GO:1902685">
    <property type="term" value="P:positive regulation of receptor localization to synapse"/>
    <property type="evidence" value="ECO:0007669"/>
    <property type="project" value="Ensembl"/>
</dbReference>
<comment type="domain">
    <text evidence="7">The DHHC domain is required for palmitoyltransferase activity.</text>
</comment>
<dbReference type="GeneTree" id="ENSGT00940000155721"/>
<comment type="catalytic activity">
    <reaction evidence="7">
        <text>L-cysteinyl-[protein] + hexadecanoyl-CoA = S-hexadecanoyl-L-cysteinyl-[protein] + CoA</text>
        <dbReference type="Rhea" id="RHEA:36683"/>
        <dbReference type="Rhea" id="RHEA-COMP:10131"/>
        <dbReference type="Rhea" id="RHEA-COMP:11032"/>
        <dbReference type="ChEBI" id="CHEBI:29950"/>
        <dbReference type="ChEBI" id="CHEBI:57287"/>
        <dbReference type="ChEBI" id="CHEBI:57379"/>
        <dbReference type="ChEBI" id="CHEBI:74151"/>
        <dbReference type="EC" id="2.3.1.225"/>
    </reaction>
</comment>
<evidence type="ECO:0000256" key="4">
    <source>
        <dbReference type="ARBA" id="ARBA00022989"/>
    </source>
</evidence>
<name>A0A8C9U118_SERCA</name>
<dbReference type="PANTHER" id="PTHR12246">
    <property type="entry name" value="PALMITOYLTRANSFERASE ZDHHC16"/>
    <property type="match status" value="1"/>
</dbReference>
<dbReference type="PROSITE" id="PS50216">
    <property type="entry name" value="DHHC"/>
    <property type="match status" value="1"/>
</dbReference>
<dbReference type="GO" id="GO:0005794">
    <property type="term" value="C:Golgi apparatus"/>
    <property type="evidence" value="ECO:0007669"/>
    <property type="project" value="Ensembl"/>
</dbReference>
<dbReference type="EC" id="2.3.1.225" evidence="7"/>
<comment type="subcellular location">
    <subcellularLocation>
        <location evidence="1">Membrane</location>
        <topology evidence="1">Multi-pass membrane protein</topology>
    </subcellularLocation>
</comment>
<keyword evidence="10" id="KW-1185">Reference proteome</keyword>
<dbReference type="Pfam" id="PF01529">
    <property type="entry name" value="DHHC"/>
    <property type="match status" value="1"/>
</dbReference>
<keyword evidence="3 7" id="KW-0812">Transmembrane</keyword>
<dbReference type="GO" id="GO:0044873">
    <property type="term" value="P:lipoprotein localization to membrane"/>
    <property type="evidence" value="ECO:0007669"/>
    <property type="project" value="Ensembl"/>
</dbReference>
<evidence type="ECO:0000313" key="9">
    <source>
        <dbReference type="Ensembl" id="ENSSCAP00000002632.1"/>
    </source>
</evidence>
<dbReference type="GO" id="GO:0036462">
    <property type="term" value="P:TRAIL-activated apoptotic signaling pathway"/>
    <property type="evidence" value="ECO:0007669"/>
    <property type="project" value="Ensembl"/>
</dbReference>
<feature type="transmembrane region" description="Helical" evidence="7">
    <location>
        <begin position="214"/>
        <end position="235"/>
    </location>
</feature>
<dbReference type="GO" id="GO:1904263">
    <property type="term" value="P:positive regulation of TORC1 signaling"/>
    <property type="evidence" value="ECO:0007669"/>
    <property type="project" value="Ensembl"/>
</dbReference>
<evidence type="ECO:0000313" key="10">
    <source>
        <dbReference type="Proteomes" id="UP000694409"/>
    </source>
</evidence>
<dbReference type="GO" id="GO:0042803">
    <property type="term" value="F:protein homodimerization activity"/>
    <property type="evidence" value="ECO:0007669"/>
    <property type="project" value="Ensembl"/>
</dbReference>
<dbReference type="GO" id="GO:0072659">
    <property type="term" value="P:protein localization to plasma membrane"/>
    <property type="evidence" value="ECO:0007669"/>
    <property type="project" value="Ensembl"/>
</dbReference>
<dbReference type="Proteomes" id="UP000694409">
    <property type="component" value="Unassembled WGS sequence"/>
</dbReference>
<dbReference type="Ensembl" id="ENSSCAT00000003118.1">
    <property type="protein sequence ID" value="ENSSCAP00000002632.1"/>
    <property type="gene ID" value="ENSSCAG00000002286.1"/>
</dbReference>
<gene>
    <name evidence="9" type="primary">ZDHHC3</name>
</gene>
<keyword evidence="4 7" id="KW-1133">Transmembrane helix</keyword>
<dbReference type="GO" id="GO:0031669">
    <property type="term" value="P:cellular response to nutrient levels"/>
    <property type="evidence" value="ECO:0007669"/>
    <property type="project" value="Ensembl"/>
</dbReference>
<dbReference type="GO" id="GO:0032230">
    <property type="term" value="P:positive regulation of synaptic transmission, GABAergic"/>
    <property type="evidence" value="ECO:0007669"/>
    <property type="project" value="Ensembl"/>
</dbReference>
<keyword evidence="5 7" id="KW-0472">Membrane</keyword>
<sequence length="325" mass="36822">MMITPVHRFRDIERTPEYLQPEKCVPPPSRASLGTMWFIRDGCGIACAVVTWMLVFYADFVVLLVMLVPSRDYVYSVINGTLFNTLAFLALASHFRAMLTDPGAVPKGNATKEFIESLQLKPGQVVYKCPKCCSIKPDRAHHCSVCKRCIRKMDHHCPWVNNCVGENNQKYFVLFTMYIALISLHALIMVGFHFLYCFEEDWTKCSSFSPPTTVILLILLCFEALLFLIFTSVMFGTQVHSICTDETGIERLKNQKPTWEKISGWEGMKLAFGGAFSLGWFNPFSNLNCESPAEVVVAAPASEIMTQEEIEQFLARDVAIQMLHE</sequence>
<keyword evidence="6 7" id="KW-0012">Acyltransferase</keyword>
<dbReference type="GO" id="GO:0150032">
    <property type="term" value="P:positive regulation of protein localization to lysosome"/>
    <property type="evidence" value="ECO:0007669"/>
    <property type="project" value="Ensembl"/>
</dbReference>
<feature type="transmembrane region" description="Helical" evidence="7">
    <location>
        <begin position="73"/>
        <end position="92"/>
    </location>
</feature>
<evidence type="ECO:0000256" key="3">
    <source>
        <dbReference type="ARBA" id="ARBA00022692"/>
    </source>
</evidence>
<dbReference type="AlphaFoldDB" id="A0A8C9U118"/>
<dbReference type="Ensembl" id="ENSSCAT00000003114.1">
    <property type="protein sequence ID" value="ENSSCAP00000002628.1"/>
    <property type="gene ID" value="ENSSCAG00000002286.1"/>
</dbReference>
<comment type="similarity">
    <text evidence="7">Belongs to the DHHC palmitoyltransferase family.</text>
</comment>
<evidence type="ECO:0000256" key="6">
    <source>
        <dbReference type="ARBA" id="ARBA00023315"/>
    </source>
</evidence>
<dbReference type="GO" id="GO:0016020">
    <property type="term" value="C:membrane"/>
    <property type="evidence" value="ECO:0007669"/>
    <property type="project" value="UniProtKB-SubCell"/>
</dbReference>
<dbReference type="OrthoDB" id="331948at2759"/>
<evidence type="ECO:0000256" key="2">
    <source>
        <dbReference type="ARBA" id="ARBA00022679"/>
    </source>
</evidence>